<organism evidence="2 3">
    <name type="scientific">Dichomitus squalens</name>
    <dbReference type="NCBI Taxonomy" id="114155"/>
    <lineage>
        <taxon>Eukaryota</taxon>
        <taxon>Fungi</taxon>
        <taxon>Dikarya</taxon>
        <taxon>Basidiomycota</taxon>
        <taxon>Agaricomycotina</taxon>
        <taxon>Agaricomycetes</taxon>
        <taxon>Polyporales</taxon>
        <taxon>Polyporaceae</taxon>
        <taxon>Dichomitus</taxon>
    </lineage>
</organism>
<gene>
    <name evidence="2" type="ORF">BD310DRAFT_630237</name>
</gene>
<dbReference type="AlphaFoldDB" id="A0A4Q9PQ24"/>
<name>A0A4Q9PQ24_9APHY</name>
<dbReference type="Proteomes" id="UP000292082">
    <property type="component" value="Unassembled WGS sequence"/>
</dbReference>
<protein>
    <submittedName>
        <fullName evidence="2">Uncharacterized protein</fullName>
    </submittedName>
</protein>
<proteinExistence type="predicted"/>
<accession>A0A4Q9PQ24</accession>
<feature type="compositionally biased region" description="Polar residues" evidence="1">
    <location>
        <begin position="94"/>
        <end position="103"/>
    </location>
</feature>
<feature type="region of interest" description="Disordered" evidence="1">
    <location>
        <begin position="67"/>
        <end position="103"/>
    </location>
</feature>
<evidence type="ECO:0000256" key="1">
    <source>
        <dbReference type="SAM" id="MobiDB-lite"/>
    </source>
</evidence>
<keyword evidence="3" id="KW-1185">Reference proteome</keyword>
<sequence>MIVDVPKMKRARDLSVDMSDVVRSVPARQLELPLAPLPRVKSSDWLCRALPLAGSLAVHERWQGNAPLSDARTSSSAIEDARRERTSHPRHRNPSSSCDTGQRCSLVRPTSFRTYSRRSCDTAYLTTSLPQLLTYVQPFLSAPHRRTHRQL</sequence>
<evidence type="ECO:0000313" key="2">
    <source>
        <dbReference type="EMBL" id="TBU56325.1"/>
    </source>
</evidence>
<dbReference type="EMBL" id="ML145153">
    <property type="protein sequence ID" value="TBU56325.1"/>
    <property type="molecule type" value="Genomic_DNA"/>
</dbReference>
<evidence type="ECO:0000313" key="3">
    <source>
        <dbReference type="Proteomes" id="UP000292082"/>
    </source>
</evidence>
<reference evidence="2 3" key="1">
    <citation type="submission" date="2019-01" db="EMBL/GenBank/DDBJ databases">
        <title>Draft genome sequences of three monokaryotic isolates of the white-rot basidiomycete fungus Dichomitus squalens.</title>
        <authorList>
            <consortium name="DOE Joint Genome Institute"/>
            <person name="Lopez S.C."/>
            <person name="Andreopoulos B."/>
            <person name="Pangilinan J."/>
            <person name="Lipzen A."/>
            <person name="Riley R."/>
            <person name="Ahrendt S."/>
            <person name="Ng V."/>
            <person name="Barry K."/>
            <person name="Daum C."/>
            <person name="Grigoriev I.V."/>
            <person name="Hilden K.S."/>
            <person name="Makela M.R."/>
            <person name="de Vries R.P."/>
        </authorList>
    </citation>
    <scope>NUCLEOTIDE SEQUENCE [LARGE SCALE GENOMIC DNA]</scope>
    <source>
        <strain evidence="2 3">CBS 464.89</strain>
    </source>
</reference>